<organism evidence="2 3">
    <name type="scientific">Eruca vesicaria subsp. sativa</name>
    <name type="common">Garden rocket</name>
    <name type="synonym">Eruca sativa</name>
    <dbReference type="NCBI Taxonomy" id="29727"/>
    <lineage>
        <taxon>Eukaryota</taxon>
        <taxon>Viridiplantae</taxon>
        <taxon>Streptophyta</taxon>
        <taxon>Embryophyta</taxon>
        <taxon>Tracheophyta</taxon>
        <taxon>Spermatophyta</taxon>
        <taxon>Magnoliopsida</taxon>
        <taxon>eudicotyledons</taxon>
        <taxon>Gunneridae</taxon>
        <taxon>Pentapetalae</taxon>
        <taxon>rosids</taxon>
        <taxon>malvids</taxon>
        <taxon>Brassicales</taxon>
        <taxon>Brassicaceae</taxon>
        <taxon>Brassiceae</taxon>
        <taxon>Eruca</taxon>
    </lineage>
</organism>
<protein>
    <recommendedName>
        <fullName evidence="1">Mannose-1-phosphate guanyltransferase C-terminal domain-containing protein</fullName>
    </recommendedName>
</protein>
<feature type="domain" description="Mannose-1-phosphate guanyltransferase C-terminal" evidence="1">
    <location>
        <begin position="82"/>
        <end position="173"/>
    </location>
</feature>
<dbReference type="SUPFAM" id="SSF51161">
    <property type="entry name" value="Trimeric LpxA-like enzymes"/>
    <property type="match status" value="1"/>
</dbReference>
<evidence type="ECO:0000259" key="1">
    <source>
        <dbReference type="Pfam" id="PF25087"/>
    </source>
</evidence>
<dbReference type="PANTHER" id="PTHR43480:SF1">
    <property type="entry name" value="ACYL-[ACYL-CARRIER-PROTEIN]--UDP-N-ACETYLGLUCOSAMINE O-ACYLTRANSFERASE, MITOCHONDRIAL-RELATED"/>
    <property type="match status" value="1"/>
</dbReference>
<dbReference type="PANTHER" id="PTHR43480">
    <property type="entry name" value="ACYL-[ACYL-CARRIER-PROTEIN]--UDP-N-ACETYLGLUCOSAMINE O-ACYLTRANSFERASE"/>
    <property type="match status" value="1"/>
</dbReference>
<accession>A0ABC8KAG3</accession>
<dbReference type="InterPro" id="IPR056729">
    <property type="entry name" value="GMPPB_C"/>
</dbReference>
<gene>
    <name evidence="2" type="ORF">ERUC_LOCUS21692</name>
</gene>
<reference evidence="2 3" key="1">
    <citation type="submission" date="2022-03" db="EMBL/GenBank/DDBJ databases">
        <authorList>
            <person name="Macdonald S."/>
            <person name="Ahmed S."/>
            <person name="Newling K."/>
        </authorList>
    </citation>
    <scope>NUCLEOTIDE SEQUENCE [LARGE SCALE GENOMIC DNA]</scope>
</reference>
<comment type="caution">
    <text evidence="2">The sequence shown here is derived from an EMBL/GenBank/DDBJ whole genome shotgun (WGS) entry which is preliminary data.</text>
</comment>
<dbReference type="Pfam" id="PF25087">
    <property type="entry name" value="GMPPB_C"/>
    <property type="match status" value="1"/>
</dbReference>
<evidence type="ECO:0000313" key="2">
    <source>
        <dbReference type="EMBL" id="CAH8355937.1"/>
    </source>
</evidence>
<dbReference type="AlphaFoldDB" id="A0ABC8KAG3"/>
<dbReference type="InterPro" id="IPR011004">
    <property type="entry name" value="Trimer_LpxA-like_sf"/>
</dbReference>
<sequence length="218" mass="23431">MAGRASIPARNSALIVGRDYVVNSLRHFVEHKQHMYEIEVPAAMISLLKARERLLSPLFTSSIHRCLSSNLSYSCEEARGSDVFIHPSAVVHLSVGVSVGPYCTVGSSVKLGNGCKLYPSSHIFGNKELGDSCVLMTLGSCHIAHDCKIGDRNIFANNTLLAGHVIVEDTHTAGATVVHQLCHIGSFAFIGGGSVVSQDVPKYMMVTGERAELRGLNL</sequence>
<dbReference type="Gene3D" id="2.160.10.10">
    <property type="entry name" value="Hexapeptide repeat proteins"/>
    <property type="match status" value="2"/>
</dbReference>
<keyword evidence="3" id="KW-1185">Reference proteome</keyword>
<dbReference type="InterPro" id="IPR010137">
    <property type="entry name" value="Lipid_A_LpxA"/>
</dbReference>
<dbReference type="Proteomes" id="UP001642260">
    <property type="component" value="Unassembled WGS sequence"/>
</dbReference>
<dbReference type="EMBL" id="CAKOAT010214043">
    <property type="protein sequence ID" value="CAH8355937.1"/>
    <property type="molecule type" value="Genomic_DNA"/>
</dbReference>
<proteinExistence type="predicted"/>
<evidence type="ECO:0000313" key="3">
    <source>
        <dbReference type="Proteomes" id="UP001642260"/>
    </source>
</evidence>
<name>A0ABC8KAG3_ERUVS</name>